<proteinExistence type="inferred from homology"/>
<evidence type="ECO:0000313" key="9">
    <source>
        <dbReference type="EMBL" id="GAA2379571.1"/>
    </source>
</evidence>
<sequence>MTRAGSLEGRGPSAAAIRFQEASTMTSVIPGPLQQPLRFGVYTGIELELQAADEVPTAARLGLEPPRFCGQCGRRMVVQVRPDGWDARCSRHGTVDSSELGQR</sequence>
<dbReference type="Pfam" id="PF26519">
    <property type="entry name" value="BsaP"/>
    <property type="match status" value="1"/>
</dbReference>
<dbReference type="EMBL" id="BAAARB010000008">
    <property type="protein sequence ID" value="GAA2379571.1"/>
    <property type="molecule type" value="Genomic_DNA"/>
</dbReference>
<accession>A0ABN3HG90</accession>
<evidence type="ECO:0000256" key="6">
    <source>
        <dbReference type="ARBA" id="ARBA00093780"/>
    </source>
</evidence>
<feature type="domain" description="Biotin synthase auxiliary protein C-terminal" evidence="8">
    <location>
        <begin position="76"/>
        <end position="102"/>
    </location>
</feature>
<keyword evidence="2" id="KW-0479">Metal-binding</keyword>
<evidence type="ECO:0000256" key="1">
    <source>
        <dbReference type="ARBA" id="ARBA00001915"/>
    </source>
</evidence>
<evidence type="ECO:0000313" key="10">
    <source>
        <dbReference type="Proteomes" id="UP001501170"/>
    </source>
</evidence>
<comment type="function">
    <text evidence="5">Required for the activity of the biotin synthase BioB.</text>
</comment>
<comment type="similarity">
    <text evidence="6">Belongs to the BsaP family.</text>
</comment>
<dbReference type="InterPro" id="IPR058605">
    <property type="entry name" value="BsaP_C"/>
</dbReference>
<keyword evidence="10" id="KW-1185">Reference proteome</keyword>
<dbReference type="Proteomes" id="UP001501170">
    <property type="component" value="Unassembled WGS sequence"/>
</dbReference>
<organism evidence="9 10">
    <name type="scientific">Gordonia cholesterolivorans</name>
    <dbReference type="NCBI Taxonomy" id="559625"/>
    <lineage>
        <taxon>Bacteria</taxon>
        <taxon>Bacillati</taxon>
        <taxon>Actinomycetota</taxon>
        <taxon>Actinomycetes</taxon>
        <taxon>Mycobacteriales</taxon>
        <taxon>Gordoniaceae</taxon>
        <taxon>Gordonia</taxon>
    </lineage>
</organism>
<comment type="caution">
    <text evidence="9">The sequence shown here is derived from an EMBL/GenBank/DDBJ whole genome shotgun (WGS) entry which is preliminary data.</text>
</comment>
<comment type="cofactor">
    <cofactor evidence="1">
        <name>iron-sulfur cluster</name>
        <dbReference type="ChEBI" id="CHEBI:30408"/>
    </cofactor>
</comment>
<reference evidence="9 10" key="1">
    <citation type="journal article" date="2019" name="Int. J. Syst. Evol. Microbiol.">
        <title>The Global Catalogue of Microorganisms (GCM) 10K type strain sequencing project: providing services to taxonomists for standard genome sequencing and annotation.</title>
        <authorList>
            <consortium name="The Broad Institute Genomics Platform"/>
            <consortium name="The Broad Institute Genome Sequencing Center for Infectious Disease"/>
            <person name="Wu L."/>
            <person name="Ma J."/>
        </authorList>
    </citation>
    <scope>NUCLEOTIDE SEQUENCE [LARGE SCALE GENOMIC DNA]</scope>
    <source>
        <strain evidence="9 10">JCM 16227</strain>
    </source>
</reference>
<evidence type="ECO:0000256" key="5">
    <source>
        <dbReference type="ARBA" id="ARBA00093761"/>
    </source>
</evidence>
<evidence type="ECO:0000259" key="8">
    <source>
        <dbReference type="Pfam" id="PF26519"/>
    </source>
</evidence>
<protein>
    <recommendedName>
        <fullName evidence="7">Biotin synthase auxiliary protein</fullName>
    </recommendedName>
</protein>
<keyword evidence="3" id="KW-0093">Biotin biosynthesis</keyword>
<evidence type="ECO:0000256" key="7">
    <source>
        <dbReference type="ARBA" id="ARBA00093796"/>
    </source>
</evidence>
<evidence type="ECO:0000256" key="4">
    <source>
        <dbReference type="ARBA" id="ARBA00023004"/>
    </source>
</evidence>
<gene>
    <name evidence="9" type="ORF">GCM10009855_19600</name>
</gene>
<keyword evidence="4" id="KW-0408">Iron</keyword>
<evidence type="ECO:0000256" key="3">
    <source>
        <dbReference type="ARBA" id="ARBA00022756"/>
    </source>
</evidence>
<evidence type="ECO:0000256" key="2">
    <source>
        <dbReference type="ARBA" id="ARBA00022723"/>
    </source>
</evidence>
<name>A0ABN3HG90_9ACTN</name>